<dbReference type="NCBIfam" id="TIGR01543">
    <property type="entry name" value="proheadase_HK97"/>
    <property type="match status" value="1"/>
</dbReference>
<dbReference type="HOGENOM" id="CLU_1022397_0_0_11"/>
<keyword evidence="3" id="KW-0378">Hydrolase</keyword>
<sequence>MNTSETELRYWRSDLKTRSAGTTRRIGGLGVPYGQRSHLLPGGFIEVVEQRALAKTIGDKINVVSRMEHHPEWLLGDVESGTLRLTNEERGLHYEVDLPNTTAGNDCYELVRTGRIRHSSMGFQCFDDEFRHEGAVLVRHLVSVRLTEVSPTAQPAYADTSTAIRSLANQVGEDPNEVLALASAGELRSLFSDRNQTVIDVGGTKSEKRSKPHRVRELELRRRLNDERAKRLGTEKTADPGRRLLELHMRRNAWDAPAPEVDAYQRAALLRD</sequence>
<feature type="domain" description="Prohead serine protease" evidence="4">
    <location>
        <begin position="14"/>
        <end position="165"/>
    </location>
</feature>
<dbReference type="InterPro" id="IPR054613">
    <property type="entry name" value="Peptidase_S78_dom"/>
</dbReference>
<dbReference type="AlphaFoldDB" id="I4BJG8"/>
<keyword evidence="2 5" id="KW-0645">Protease</keyword>
<keyword evidence="6" id="KW-1185">Reference proteome</keyword>
<dbReference type="PATRIC" id="fig|710421.3.peg.2653"/>
<dbReference type="EMBL" id="CP003053">
    <property type="protein sequence ID" value="AFM17425.1"/>
    <property type="molecule type" value="Genomic_DNA"/>
</dbReference>
<evidence type="ECO:0000259" key="4">
    <source>
        <dbReference type="Pfam" id="PF04586"/>
    </source>
</evidence>
<evidence type="ECO:0000313" key="6">
    <source>
        <dbReference type="Proteomes" id="UP000006057"/>
    </source>
</evidence>
<dbReference type="OrthoDB" id="9804926at2"/>
<evidence type="ECO:0000256" key="2">
    <source>
        <dbReference type="ARBA" id="ARBA00022670"/>
    </source>
</evidence>
<keyword evidence="1" id="KW-1188">Viral release from host cell</keyword>
<evidence type="ECO:0000256" key="1">
    <source>
        <dbReference type="ARBA" id="ARBA00022612"/>
    </source>
</evidence>
<accession>I4BJG8</accession>
<gene>
    <name evidence="5" type="ordered locus">Mycch_2658</name>
</gene>
<dbReference type="RefSeq" id="WP_014815903.1">
    <property type="nucleotide sequence ID" value="NC_018027.1"/>
</dbReference>
<dbReference type="eggNOG" id="COG3740">
    <property type="taxonomic scope" value="Bacteria"/>
</dbReference>
<dbReference type="GO" id="GO:0008233">
    <property type="term" value="F:peptidase activity"/>
    <property type="evidence" value="ECO:0007669"/>
    <property type="project" value="UniProtKB-KW"/>
</dbReference>
<proteinExistence type="predicted"/>
<dbReference type="Proteomes" id="UP000006057">
    <property type="component" value="Chromosome"/>
</dbReference>
<dbReference type="Pfam" id="PF04586">
    <property type="entry name" value="Peptidase_S78"/>
    <property type="match status" value="1"/>
</dbReference>
<reference evidence="5 6" key="1">
    <citation type="submission" date="2012-06" db="EMBL/GenBank/DDBJ databases">
        <title>Complete sequence of chromosome of Mycobacterium chubuense NBB4.</title>
        <authorList>
            <consortium name="US DOE Joint Genome Institute"/>
            <person name="Lucas S."/>
            <person name="Han J."/>
            <person name="Lapidus A."/>
            <person name="Cheng J.-F."/>
            <person name="Goodwin L."/>
            <person name="Pitluck S."/>
            <person name="Peters L."/>
            <person name="Mikhailova N."/>
            <person name="Teshima H."/>
            <person name="Detter J.C."/>
            <person name="Han C."/>
            <person name="Tapia R."/>
            <person name="Land M."/>
            <person name="Hauser L."/>
            <person name="Kyrpides N."/>
            <person name="Ivanova N."/>
            <person name="Pagani I."/>
            <person name="Mattes T."/>
            <person name="Holmes A."/>
            <person name="Rutledge P."/>
            <person name="Paulsen I."/>
            <person name="Coleman N."/>
            <person name="Woyke T."/>
        </authorList>
    </citation>
    <scope>NUCLEOTIDE SEQUENCE [LARGE SCALE GENOMIC DNA]</scope>
    <source>
        <strain evidence="5 6">NBB4</strain>
    </source>
</reference>
<dbReference type="InterPro" id="IPR006433">
    <property type="entry name" value="Prohead_protease"/>
</dbReference>
<name>I4BJG8_MYCCN</name>
<dbReference type="KEGG" id="mcb:Mycch_2658"/>
<organism evidence="5 6">
    <name type="scientific">Mycolicibacterium chubuense (strain NBB4)</name>
    <name type="common">Mycobacterium chubuense</name>
    <dbReference type="NCBI Taxonomy" id="710421"/>
    <lineage>
        <taxon>Bacteria</taxon>
        <taxon>Bacillati</taxon>
        <taxon>Actinomycetota</taxon>
        <taxon>Actinomycetes</taxon>
        <taxon>Mycobacteriales</taxon>
        <taxon>Mycobacteriaceae</taxon>
        <taxon>Mycolicibacterium</taxon>
    </lineage>
</organism>
<evidence type="ECO:0000256" key="3">
    <source>
        <dbReference type="ARBA" id="ARBA00022801"/>
    </source>
</evidence>
<dbReference type="STRING" id="710421.Mycch_2658"/>
<protein>
    <submittedName>
        <fullName evidence="5">Phage prohead protease, HK97 family</fullName>
    </submittedName>
</protein>
<dbReference type="GO" id="GO:0006508">
    <property type="term" value="P:proteolysis"/>
    <property type="evidence" value="ECO:0007669"/>
    <property type="project" value="UniProtKB-KW"/>
</dbReference>
<evidence type="ECO:0000313" key="5">
    <source>
        <dbReference type="EMBL" id="AFM17425.1"/>
    </source>
</evidence>